<evidence type="ECO:0000313" key="2">
    <source>
        <dbReference type="EMBL" id="PRW58383.1"/>
    </source>
</evidence>
<gene>
    <name evidence="2" type="ORF">C2E21_2708</name>
</gene>
<sequence length="333" mass="34529">MAGKKGKGGGPSSTSSASSKGGASSSAGGGGGGRGDQPPSSSGRPKPAPPRPRRGGGRKGKGRGGPAGDISPGQLLRAMAALGISPQLPPRPQPLELSRPSLAGIGLLQRIGALSAGQKMVAGEFLGPDNLLRFDFDMYEGEVLVHCFPDMDNHEPESGPAIVELHSFYLEGGRVTSNETEELLCALAALGMGGPRRQRPPLARPSLAGIGLLQRIGQLSAGTKIVTGQVIGPSHMVPFSFDMSGEEVTSCDRELALCLLSTGLQPEYAGGINVRCFTEERDPGSGRPVKELHGFQLAHGRAEKLSPEEVERSQTADVLSGTALEPEPAVRYC</sequence>
<comment type="caution">
    <text evidence="2">The sequence shown here is derived from an EMBL/GenBank/DDBJ whole genome shotgun (WGS) entry which is preliminary data.</text>
</comment>
<keyword evidence="3" id="KW-1185">Reference proteome</keyword>
<reference evidence="2 3" key="1">
    <citation type="journal article" date="2018" name="Plant J.">
        <title>Genome sequences of Chlorella sorokiniana UTEX 1602 and Micractinium conductrix SAG 241.80: implications to maltose excretion by a green alga.</title>
        <authorList>
            <person name="Arriola M.B."/>
            <person name="Velmurugan N."/>
            <person name="Zhang Y."/>
            <person name="Plunkett M.H."/>
            <person name="Hondzo H."/>
            <person name="Barney B.M."/>
        </authorList>
    </citation>
    <scope>NUCLEOTIDE SEQUENCE [LARGE SCALE GENOMIC DNA]</scope>
    <source>
        <strain evidence="3">UTEX 1602</strain>
    </source>
</reference>
<dbReference type="EMBL" id="LHPG02000005">
    <property type="protein sequence ID" value="PRW58383.1"/>
    <property type="molecule type" value="Genomic_DNA"/>
</dbReference>
<protein>
    <submittedName>
        <fullName evidence="2">Serine threonine kinase</fullName>
    </submittedName>
</protein>
<feature type="compositionally biased region" description="Basic and acidic residues" evidence="1">
    <location>
        <begin position="300"/>
        <end position="314"/>
    </location>
</feature>
<evidence type="ECO:0000313" key="3">
    <source>
        <dbReference type="Proteomes" id="UP000239899"/>
    </source>
</evidence>
<organism evidence="2 3">
    <name type="scientific">Chlorella sorokiniana</name>
    <name type="common">Freshwater green alga</name>
    <dbReference type="NCBI Taxonomy" id="3076"/>
    <lineage>
        <taxon>Eukaryota</taxon>
        <taxon>Viridiplantae</taxon>
        <taxon>Chlorophyta</taxon>
        <taxon>core chlorophytes</taxon>
        <taxon>Trebouxiophyceae</taxon>
        <taxon>Chlorellales</taxon>
        <taxon>Chlorellaceae</taxon>
        <taxon>Chlorella clade</taxon>
        <taxon>Chlorella</taxon>
    </lineage>
</organism>
<feature type="compositionally biased region" description="Basic residues" evidence="1">
    <location>
        <begin position="51"/>
        <end position="62"/>
    </location>
</feature>
<dbReference type="GO" id="GO:0016301">
    <property type="term" value="F:kinase activity"/>
    <property type="evidence" value="ECO:0007669"/>
    <property type="project" value="UniProtKB-KW"/>
</dbReference>
<feature type="compositionally biased region" description="Low complexity" evidence="1">
    <location>
        <begin position="12"/>
        <end position="26"/>
    </location>
</feature>
<keyword evidence="2" id="KW-0808">Transferase</keyword>
<feature type="compositionally biased region" description="Low complexity" evidence="1">
    <location>
        <begin position="36"/>
        <end position="45"/>
    </location>
</feature>
<dbReference type="AlphaFoldDB" id="A0A2P6TWE8"/>
<accession>A0A2P6TWE8</accession>
<dbReference type="Proteomes" id="UP000239899">
    <property type="component" value="Unassembled WGS sequence"/>
</dbReference>
<feature type="region of interest" description="Disordered" evidence="1">
    <location>
        <begin position="300"/>
        <end position="321"/>
    </location>
</feature>
<feature type="region of interest" description="Disordered" evidence="1">
    <location>
        <begin position="1"/>
        <end position="72"/>
    </location>
</feature>
<evidence type="ECO:0000256" key="1">
    <source>
        <dbReference type="SAM" id="MobiDB-lite"/>
    </source>
</evidence>
<keyword evidence="2" id="KW-0418">Kinase</keyword>
<name>A0A2P6TWE8_CHLSO</name>
<proteinExistence type="predicted"/>